<feature type="region of interest" description="Disordered" evidence="5">
    <location>
        <begin position="513"/>
        <end position="565"/>
    </location>
</feature>
<keyword evidence="3" id="KW-0507">mRNA processing</keyword>
<evidence type="ECO:0000256" key="1">
    <source>
        <dbReference type="ARBA" id="ARBA00004123"/>
    </source>
</evidence>
<feature type="compositionally biased region" description="Basic and acidic residues" evidence="5">
    <location>
        <begin position="1340"/>
        <end position="1354"/>
    </location>
</feature>
<feature type="compositionally biased region" description="Basic and acidic residues" evidence="5">
    <location>
        <begin position="1369"/>
        <end position="1381"/>
    </location>
</feature>
<dbReference type="EMBL" id="OOIL02003425">
    <property type="protein sequence ID" value="VFQ87923.1"/>
    <property type="molecule type" value="Genomic_DNA"/>
</dbReference>
<gene>
    <name evidence="7" type="ORF">CCAM_LOCUS29699</name>
</gene>
<feature type="compositionally biased region" description="Basic and acidic residues" evidence="5">
    <location>
        <begin position="143"/>
        <end position="162"/>
    </location>
</feature>
<feature type="region of interest" description="Disordered" evidence="5">
    <location>
        <begin position="637"/>
        <end position="896"/>
    </location>
</feature>
<dbReference type="PANTHER" id="PTHR36884:SF1">
    <property type="entry name" value="FIP1[V]-LIKE PROTEIN"/>
    <property type="match status" value="1"/>
</dbReference>
<keyword evidence="4" id="KW-0539">Nucleus</keyword>
<evidence type="ECO:0000313" key="8">
    <source>
        <dbReference type="Proteomes" id="UP000595140"/>
    </source>
</evidence>
<protein>
    <recommendedName>
        <fullName evidence="6">Pre-mRNA polyadenylation factor Fip1 domain-containing protein</fullName>
    </recommendedName>
</protein>
<evidence type="ECO:0000313" key="7">
    <source>
        <dbReference type="EMBL" id="VFQ87923.1"/>
    </source>
</evidence>
<sequence>MEDDDEFGDLYTDVLRPLTASFESEQPPPDAQHMGGVGELEAEGSKATQSLQNIQTDPKAVEEEEEDVSRINFGEQESNFSHNLCTGPCLKVENSTAASQEEDRQPSPRVPVFNLNLNQEIEEPKGLVGTGIDLNTLDSGGKAFEKSDAESSDKIFGDSKFEEEADIDVVVEERDDNNDDLMKKDENIDSSISRNENGGSFAMQPGDSKPMIPGVSITDVSGATEIGRDGALPDEWDSDSDEDDLHIVLNENNHGPIGMDIIGGMGGDGDEDDDDDGEPLVILAGTDDINHQPMVEEQEWGEELGSSAEGEKKDDAAKVNVGSGLVPKIGYSNHGYHHPFHSQFKYVRPGAAPIPGAPPVGPGATPSQAHPPVNSSLVAGRGRGEWRSIGIKGPLTMQKGFPGYPMPAWGSNSVGRGIGLDFTLPSHKTVFEVDIDGFDEKPWRLPGIDMSDFFNFGLNEESWKDYCKQLEQLRLESTMQGKIRVYESGRTEQEYDPDLPPELAAASVIQDVSTENASPEKTEPGQNDLARETTRNRPLLPIGRPIQVETGSGERLPSMDTRPPRLRDSDAIIEIVCQDSADEENNLEQPRNQPSRDDIRGANEIKGFQQDDIRNVDSFQHAYNGWKRDFSFRRADFNPGPHDMSQGDRITILPSEEPDSKGQSSVYPVRKHTITHDMNWEKGRARHKSSDIGASRSPKDKQASHDNQREESLSVSNGGSPLSSPASNRSVQEGAAENNNNLHHELAPAQGNAGVKRGKMAVDDITNSSRMKDVSQISSAKHHKLSTRLEEPSPQETEGREDSKASENSKTRSGSSKEHRILHEGLEEEVHNERFTHPDNIRQTRGEDDRLRRKGHDEKETGKHRMVVKARDDSYPRKGYDSSSSHHLHTKTSVVDWRKERDHSGVAWHHKDDDLHGRRSKVDDSRKRDHSDEHESKHRNKTRDIDRSEREERHSLRKQLDNGNLRSDHEKDAGFRHRERDDLKNRFDNIDDRHSKRRKEDTKSSRERMDREETMHARGDETLRRKRERDDVSDQRKRDEQRLRDEVRHKEEALFQGERGERHRDRGEWYRHKQSHDEITSKRERDEVHGGLRVGRVADEKSRVGSQGKHEYKGSDREYHSKEIGRHVEHLKRREHDENKSPSRHRSREDVYGRGNQPNNDDRRARNERVSTRQDHSAYESDSSKVHEKKRRENSTKDRVSEAGDQASMLPSRANEDDRSGHASETGSLKRKIEKASDENEIHMSRQSSKRHSEDAWSDDEMPDSKRGRSKLERWTSYKERDLSSVNTGNSPSSSLTIKENDVITGPNAQHDNEPSKKADDSEQQNENSNSARETISSADVKRVEDKHLETVEKLKKRSERFKLPMPGGDKDVTTVKKMENENFASAGQVETRPDSEVKAERPPRRRRWTSG</sequence>
<feature type="compositionally biased region" description="Basic and acidic residues" evidence="5">
    <location>
        <begin position="1160"/>
        <end position="1202"/>
    </location>
</feature>
<feature type="compositionally biased region" description="Basic and acidic residues" evidence="5">
    <location>
        <begin position="674"/>
        <end position="683"/>
    </location>
</feature>
<evidence type="ECO:0000256" key="2">
    <source>
        <dbReference type="ARBA" id="ARBA00007459"/>
    </source>
</evidence>
<feature type="compositionally biased region" description="Polar residues" evidence="5">
    <location>
        <begin position="713"/>
        <end position="741"/>
    </location>
</feature>
<feature type="domain" description="Pre-mRNA polyadenylation factor Fip1" evidence="6">
    <location>
        <begin position="432"/>
        <end position="474"/>
    </location>
</feature>
<feature type="compositionally biased region" description="Basic and acidic residues" evidence="5">
    <location>
        <begin position="1234"/>
        <end position="1244"/>
    </location>
</feature>
<dbReference type="InterPro" id="IPR044976">
    <property type="entry name" value="FIPS5/FIPS3-like"/>
</dbReference>
<accession>A0A484MG48</accession>
<organism evidence="7 8">
    <name type="scientific">Cuscuta campestris</name>
    <dbReference type="NCBI Taxonomy" id="132261"/>
    <lineage>
        <taxon>Eukaryota</taxon>
        <taxon>Viridiplantae</taxon>
        <taxon>Streptophyta</taxon>
        <taxon>Embryophyta</taxon>
        <taxon>Tracheophyta</taxon>
        <taxon>Spermatophyta</taxon>
        <taxon>Magnoliopsida</taxon>
        <taxon>eudicotyledons</taxon>
        <taxon>Gunneridae</taxon>
        <taxon>Pentapetalae</taxon>
        <taxon>asterids</taxon>
        <taxon>lamiids</taxon>
        <taxon>Solanales</taxon>
        <taxon>Convolvulaceae</taxon>
        <taxon>Cuscuteae</taxon>
        <taxon>Cuscuta</taxon>
        <taxon>Cuscuta subgen. Grammica</taxon>
        <taxon>Cuscuta sect. Cleistogrammica</taxon>
    </lineage>
</organism>
<feature type="compositionally biased region" description="Basic and acidic residues" evidence="5">
    <location>
        <begin position="787"/>
        <end position="880"/>
    </location>
</feature>
<feature type="compositionally biased region" description="Basic and acidic residues" evidence="5">
    <location>
        <begin position="518"/>
        <end position="535"/>
    </location>
</feature>
<feature type="region of interest" description="Disordered" evidence="5">
    <location>
        <begin position="137"/>
        <end position="217"/>
    </location>
</feature>
<proteinExistence type="inferred from homology"/>
<dbReference type="OrthoDB" id="1917198at2759"/>
<feature type="compositionally biased region" description="Polar residues" evidence="5">
    <location>
        <begin position="765"/>
        <end position="779"/>
    </location>
</feature>
<name>A0A484MG48_9ASTE</name>
<feature type="compositionally biased region" description="Basic and acidic residues" evidence="5">
    <location>
        <begin position="1392"/>
        <end position="1403"/>
    </location>
</feature>
<dbReference type="Proteomes" id="UP000595140">
    <property type="component" value="Unassembled WGS sequence"/>
</dbReference>
<feature type="compositionally biased region" description="Low complexity" evidence="5">
    <location>
        <begin position="1284"/>
        <end position="1295"/>
    </location>
</feature>
<dbReference type="InterPro" id="IPR007854">
    <property type="entry name" value="Fip1_dom"/>
</dbReference>
<feature type="compositionally biased region" description="Polar residues" evidence="5">
    <location>
        <begin position="1325"/>
        <end position="1338"/>
    </location>
</feature>
<keyword evidence="8" id="KW-1185">Reference proteome</keyword>
<dbReference type="GO" id="GO:0003723">
    <property type="term" value="F:RNA binding"/>
    <property type="evidence" value="ECO:0007669"/>
    <property type="project" value="TreeGrafter"/>
</dbReference>
<feature type="region of interest" description="Disordered" evidence="5">
    <location>
        <begin position="579"/>
        <end position="599"/>
    </location>
</feature>
<dbReference type="GO" id="GO:0016607">
    <property type="term" value="C:nuclear speck"/>
    <property type="evidence" value="ECO:0007669"/>
    <property type="project" value="TreeGrafter"/>
</dbReference>
<reference evidence="7 8" key="1">
    <citation type="submission" date="2018-04" db="EMBL/GenBank/DDBJ databases">
        <authorList>
            <person name="Vogel A."/>
        </authorList>
    </citation>
    <scope>NUCLEOTIDE SEQUENCE [LARGE SCALE GENOMIC DNA]</scope>
</reference>
<evidence type="ECO:0000256" key="4">
    <source>
        <dbReference type="ARBA" id="ARBA00023242"/>
    </source>
</evidence>
<evidence type="ECO:0000256" key="5">
    <source>
        <dbReference type="SAM" id="MobiDB-lite"/>
    </source>
</evidence>
<feature type="region of interest" description="Disordered" evidence="5">
    <location>
        <begin position="908"/>
        <end position="1412"/>
    </location>
</feature>
<feature type="region of interest" description="Disordered" evidence="5">
    <location>
        <begin position="17"/>
        <end position="68"/>
    </location>
</feature>
<evidence type="ECO:0000259" key="6">
    <source>
        <dbReference type="Pfam" id="PF05182"/>
    </source>
</evidence>
<feature type="compositionally biased region" description="Basic and acidic residues" evidence="5">
    <location>
        <begin position="1311"/>
        <end position="1321"/>
    </location>
</feature>
<feature type="compositionally biased region" description="Basic and acidic residues" evidence="5">
    <location>
        <begin position="1263"/>
        <end position="1283"/>
    </location>
</feature>
<feature type="compositionally biased region" description="Basic and acidic residues" evidence="5">
    <location>
        <begin position="908"/>
        <end position="1152"/>
    </location>
</feature>
<evidence type="ECO:0000256" key="3">
    <source>
        <dbReference type="ARBA" id="ARBA00022664"/>
    </source>
</evidence>
<comment type="subcellular location">
    <subcellularLocation>
        <location evidence="1">Nucleus</location>
    </subcellularLocation>
</comment>
<feature type="compositionally biased region" description="Polar residues" evidence="5">
    <location>
        <begin position="189"/>
        <end position="198"/>
    </location>
</feature>
<dbReference type="PANTHER" id="PTHR36884">
    <property type="entry name" value="FIP1[III]-LIKE PROTEIN"/>
    <property type="match status" value="1"/>
</dbReference>
<dbReference type="Pfam" id="PF05182">
    <property type="entry name" value="Fip1"/>
    <property type="match status" value="1"/>
</dbReference>
<dbReference type="GO" id="GO:0006397">
    <property type="term" value="P:mRNA processing"/>
    <property type="evidence" value="ECO:0007669"/>
    <property type="project" value="UniProtKB-KW"/>
</dbReference>
<feature type="compositionally biased region" description="Acidic residues" evidence="5">
    <location>
        <begin position="163"/>
        <end position="179"/>
    </location>
</feature>
<feature type="compositionally biased region" description="Basic and acidic residues" evidence="5">
    <location>
        <begin position="697"/>
        <end position="712"/>
    </location>
</feature>
<feature type="compositionally biased region" description="Polar residues" evidence="5">
    <location>
        <begin position="46"/>
        <end position="56"/>
    </location>
</feature>
<comment type="similarity">
    <text evidence="2">Belongs to the FIP1 family.</text>
</comment>